<comment type="similarity">
    <text evidence="3 15">Belongs to the CDP-alcohol phosphatidyltransferase class-I family.</text>
</comment>
<dbReference type="InterPro" id="IPR012616">
    <property type="entry name" value="CDP-OH_P_trans_C"/>
</dbReference>
<feature type="transmembrane region" description="Helical" evidence="16">
    <location>
        <begin position="107"/>
        <end position="125"/>
    </location>
</feature>
<evidence type="ECO:0000256" key="14">
    <source>
        <dbReference type="ARBA" id="ARBA00032361"/>
    </source>
</evidence>
<evidence type="ECO:0000256" key="7">
    <source>
        <dbReference type="ARBA" id="ARBA00022679"/>
    </source>
</evidence>
<evidence type="ECO:0000256" key="8">
    <source>
        <dbReference type="ARBA" id="ARBA00022692"/>
    </source>
</evidence>
<keyword evidence="7 15" id="KW-0808">Transferase</keyword>
<evidence type="ECO:0000256" key="16">
    <source>
        <dbReference type="SAM" id="Phobius"/>
    </source>
</evidence>
<organism evidence="18 19">
    <name type="scientific">Candidatus Jidaibacter acanthamoebae</name>
    <dbReference type="NCBI Taxonomy" id="86105"/>
    <lineage>
        <taxon>Bacteria</taxon>
        <taxon>Pseudomonadati</taxon>
        <taxon>Pseudomonadota</taxon>
        <taxon>Alphaproteobacteria</taxon>
        <taxon>Rickettsiales</taxon>
        <taxon>Candidatus Midichloriaceae</taxon>
        <taxon>Candidatus Jidaibacter</taxon>
    </lineage>
</organism>
<keyword evidence="13" id="KW-1208">Phospholipid metabolism</keyword>
<dbReference type="InterPro" id="IPR004533">
    <property type="entry name" value="CDP-diaglyc--ser_O-PTrfase"/>
</dbReference>
<dbReference type="EC" id="2.7.8.8" evidence="4"/>
<feature type="transmembrane region" description="Helical" evidence="16">
    <location>
        <begin position="228"/>
        <end position="247"/>
    </location>
</feature>
<evidence type="ECO:0000256" key="9">
    <source>
        <dbReference type="ARBA" id="ARBA00022989"/>
    </source>
</evidence>
<evidence type="ECO:0000256" key="4">
    <source>
        <dbReference type="ARBA" id="ARBA00013174"/>
    </source>
</evidence>
<evidence type="ECO:0000256" key="3">
    <source>
        <dbReference type="ARBA" id="ARBA00010441"/>
    </source>
</evidence>
<evidence type="ECO:0000256" key="11">
    <source>
        <dbReference type="ARBA" id="ARBA00023136"/>
    </source>
</evidence>
<evidence type="ECO:0000259" key="17">
    <source>
        <dbReference type="Pfam" id="PF08009"/>
    </source>
</evidence>
<dbReference type="EMBL" id="JSWE01000096">
    <property type="protein sequence ID" value="KIE05389.1"/>
    <property type="molecule type" value="Genomic_DNA"/>
</dbReference>
<gene>
    <name evidence="18" type="ORF">NF27_DT01630</name>
</gene>
<accession>A0A0C1QIP3</accession>
<keyword evidence="8 16" id="KW-0812">Transmembrane</keyword>
<keyword evidence="19" id="KW-1185">Reference proteome</keyword>
<dbReference type="GO" id="GO:0008654">
    <property type="term" value="P:phospholipid biosynthetic process"/>
    <property type="evidence" value="ECO:0007669"/>
    <property type="project" value="UniProtKB-KW"/>
</dbReference>
<dbReference type="STRING" id="86105.NF27_DT01630"/>
<evidence type="ECO:0000256" key="10">
    <source>
        <dbReference type="ARBA" id="ARBA00023098"/>
    </source>
</evidence>
<dbReference type="Proteomes" id="UP000031258">
    <property type="component" value="Unassembled WGS sequence"/>
</dbReference>
<evidence type="ECO:0000256" key="1">
    <source>
        <dbReference type="ARBA" id="ARBA00000287"/>
    </source>
</evidence>
<dbReference type="Pfam" id="PF08009">
    <property type="entry name" value="CDP-OH_P_tran_2"/>
    <property type="match status" value="1"/>
</dbReference>
<dbReference type="GO" id="GO:0012505">
    <property type="term" value="C:endomembrane system"/>
    <property type="evidence" value="ECO:0007669"/>
    <property type="project" value="UniProtKB-SubCell"/>
</dbReference>
<dbReference type="PATRIC" id="fig|86105.3.peg.965"/>
<feature type="transmembrane region" description="Helical" evidence="16">
    <location>
        <begin position="205"/>
        <end position="222"/>
    </location>
</feature>
<reference evidence="18 19" key="1">
    <citation type="submission" date="2014-11" db="EMBL/GenBank/DDBJ databases">
        <title>A Rickettsiales Symbiont of Amoebae With Ancient Features.</title>
        <authorList>
            <person name="Schulz F."/>
            <person name="Martijn J."/>
            <person name="Wascher F."/>
            <person name="Kostanjsek R."/>
            <person name="Ettema T.J."/>
            <person name="Horn M."/>
        </authorList>
    </citation>
    <scope>NUCLEOTIDE SEQUENCE [LARGE SCALE GENOMIC DNA]</scope>
    <source>
        <strain evidence="18 19">UWC36</strain>
    </source>
</reference>
<comment type="subcellular location">
    <subcellularLocation>
        <location evidence="2">Endomembrane system</location>
        <topology evidence="2">Multi-pass membrane protein</topology>
    </subcellularLocation>
</comment>
<keyword evidence="10" id="KW-0443">Lipid metabolism</keyword>
<protein>
    <recommendedName>
        <fullName evidence="5">CDP-diacylglycerol--serine O-phosphatidyltransferase</fullName>
        <ecNumber evidence="4">2.7.8.8</ecNumber>
    </recommendedName>
    <alternativeName>
        <fullName evidence="14">Phosphatidylserine synthase</fullName>
    </alternativeName>
</protein>
<evidence type="ECO:0000256" key="12">
    <source>
        <dbReference type="ARBA" id="ARBA00023209"/>
    </source>
</evidence>
<feature type="transmembrane region" description="Helical" evidence="16">
    <location>
        <begin position="137"/>
        <end position="162"/>
    </location>
</feature>
<dbReference type="Gene3D" id="1.20.120.1760">
    <property type="match status" value="1"/>
</dbReference>
<evidence type="ECO:0000256" key="6">
    <source>
        <dbReference type="ARBA" id="ARBA00022516"/>
    </source>
</evidence>
<feature type="transmembrane region" description="Helical" evidence="16">
    <location>
        <begin position="174"/>
        <end position="193"/>
    </location>
</feature>
<dbReference type="PANTHER" id="PTHR14269:SF61">
    <property type="entry name" value="CDP-DIACYLGLYCEROL--SERINE O-PHOSPHATIDYLTRANSFERASE"/>
    <property type="match status" value="1"/>
</dbReference>
<dbReference type="InterPro" id="IPR043130">
    <property type="entry name" value="CDP-OH_PTrfase_TM_dom"/>
</dbReference>
<keyword evidence="11 16" id="KW-0472">Membrane</keyword>
<proteinExistence type="inferred from homology"/>
<dbReference type="GO" id="GO:0016020">
    <property type="term" value="C:membrane"/>
    <property type="evidence" value="ECO:0007669"/>
    <property type="project" value="InterPro"/>
</dbReference>
<evidence type="ECO:0000256" key="2">
    <source>
        <dbReference type="ARBA" id="ARBA00004127"/>
    </source>
</evidence>
<keyword evidence="9 16" id="KW-1133">Transmembrane helix</keyword>
<keyword evidence="6" id="KW-0444">Lipid biosynthesis</keyword>
<evidence type="ECO:0000256" key="15">
    <source>
        <dbReference type="RuleBase" id="RU003750"/>
    </source>
</evidence>
<sequence length="259" mass="28838">MKVSRKRHKPSLQVPIQKLFPNMITILGLCLGISAVRYSIDSKWQIAAGLIIVAAFMDGLDGKIARLLNSTSPFGAQLDSLADIVSFGVAPSIVIYTWSLHEIPYKGVGWAVVLFYITCSALRLARFNVQTTDKLGAITAQYYFTGIPMPAAAALALTPMISSFELLDIKFSPWIIAAYMFVIGILMVSSVPTFSFKKININRKYVTLMLVSVGLLIASMVLEPWITLPIVGLTYLLLIPLSTFHYYKYFKKNYLNNHK</sequence>
<dbReference type="InterPro" id="IPR050324">
    <property type="entry name" value="CDP-alcohol_PTase-I"/>
</dbReference>
<evidence type="ECO:0000256" key="5">
    <source>
        <dbReference type="ARBA" id="ARBA00017171"/>
    </source>
</evidence>
<feature type="domain" description="CDP-alcohol phosphatidyltransferase C-terminal" evidence="17">
    <location>
        <begin position="205"/>
        <end position="240"/>
    </location>
</feature>
<dbReference type="Pfam" id="PF01066">
    <property type="entry name" value="CDP-OH_P_transf"/>
    <property type="match status" value="1"/>
</dbReference>
<name>A0A0C1QIP3_9RICK</name>
<evidence type="ECO:0000313" key="18">
    <source>
        <dbReference type="EMBL" id="KIE05389.1"/>
    </source>
</evidence>
<keyword evidence="12" id="KW-0594">Phospholipid biosynthesis</keyword>
<dbReference type="InterPro" id="IPR000462">
    <property type="entry name" value="CDP-OH_P_trans"/>
</dbReference>
<feature type="transmembrane region" description="Helical" evidence="16">
    <location>
        <begin position="20"/>
        <end position="38"/>
    </location>
</feature>
<dbReference type="InterPro" id="IPR048254">
    <property type="entry name" value="CDP_ALCOHOL_P_TRANSF_CS"/>
</dbReference>
<evidence type="ECO:0000313" key="19">
    <source>
        <dbReference type="Proteomes" id="UP000031258"/>
    </source>
</evidence>
<evidence type="ECO:0000256" key="13">
    <source>
        <dbReference type="ARBA" id="ARBA00023264"/>
    </source>
</evidence>
<dbReference type="GO" id="GO:0003882">
    <property type="term" value="F:CDP-diacylglycerol-serine O-phosphatidyltransferase activity"/>
    <property type="evidence" value="ECO:0007669"/>
    <property type="project" value="UniProtKB-EC"/>
</dbReference>
<dbReference type="PANTHER" id="PTHR14269">
    <property type="entry name" value="CDP-DIACYLGLYCEROL--GLYCEROL-3-PHOSPHATE 3-PHOSPHATIDYLTRANSFERASE-RELATED"/>
    <property type="match status" value="1"/>
</dbReference>
<dbReference type="AlphaFoldDB" id="A0A0C1QIP3"/>
<comment type="caution">
    <text evidence="18">The sequence shown here is derived from an EMBL/GenBank/DDBJ whole genome shotgun (WGS) entry which is preliminary data.</text>
</comment>
<dbReference type="PROSITE" id="PS00379">
    <property type="entry name" value="CDP_ALCOHOL_P_TRANSF"/>
    <property type="match status" value="1"/>
</dbReference>
<comment type="catalytic activity">
    <reaction evidence="1">
        <text>a CDP-1,2-diacyl-sn-glycerol + L-serine = a 1,2-diacyl-sn-glycero-3-phospho-L-serine + CMP + H(+)</text>
        <dbReference type="Rhea" id="RHEA:16913"/>
        <dbReference type="ChEBI" id="CHEBI:15378"/>
        <dbReference type="ChEBI" id="CHEBI:33384"/>
        <dbReference type="ChEBI" id="CHEBI:57262"/>
        <dbReference type="ChEBI" id="CHEBI:58332"/>
        <dbReference type="ChEBI" id="CHEBI:60377"/>
        <dbReference type="EC" id="2.7.8.8"/>
    </reaction>
</comment>
<dbReference type="NCBIfam" id="TIGR00473">
    <property type="entry name" value="pssA"/>
    <property type="match status" value="1"/>
</dbReference>